<dbReference type="CDD" id="cd00093">
    <property type="entry name" value="HTH_XRE"/>
    <property type="match status" value="1"/>
</dbReference>
<dbReference type="PROSITE" id="PS50943">
    <property type="entry name" value="HTH_CROC1"/>
    <property type="match status" value="1"/>
</dbReference>
<feature type="domain" description="HTH cro/C1-type" evidence="2">
    <location>
        <begin position="47"/>
        <end position="95"/>
    </location>
</feature>
<proteinExistence type="predicted"/>
<evidence type="ECO:0000313" key="3">
    <source>
        <dbReference type="EMBL" id="QUC07422.1"/>
    </source>
</evidence>
<dbReference type="Proteomes" id="UP000678513">
    <property type="component" value="Chromosome"/>
</dbReference>
<accession>A0ABX7Y3K0</accession>
<dbReference type="Pfam" id="PF08667">
    <property type="entry name" value="BetR"/>
    <property type="match status" value="1"/>
</dbReference>
<evidence type="ECO:0000259" key="2">
    <source>
        <dbReference type="PROSITE" id="PS50943"/>
    </source>
</evidence>
<feature type="region of interest" description="Disordered" evidence="1">
    <location>
        <begin position="100"/>
        <end position="204"/>
    </location>
</feature>
<dbReference type="InterPro" id="IPR013975">
    <property type="entry name" value="Tscrpt_reg_BetR_N"/>
</dbReference>
<feature type="compositionally biased region" description="Polar residues" evidence="1">
    <location>
        <begin position="186"/>
        <end position="204"/>
    </location>
</feature>
<keyword evidence="4" id="KW-1185">Reference proteome</keyword>
<reference evidence="3 4" key="1">
    <citation type="submission" date="2021-03" db="EMBL/GenBank/DDBJ databases">
        <title>Human Oral Microbial Genomes.</title>
        <authorList>
            <person name="Johnston C.D."/>
            <person name="Chen T."/>
            <person name="Dewhirst F.E."/>
        </authorList>
    </citation>
    <scope>NUCLEOTIDE SEQUENCE [LARGE SCALE GENOMIC DNA]</scope>
    <source>
        <strain evidence="3 4">DSMZ 100122</strain>
    </source>
</reference>
<feature type="region of interest" description="Disordered" evidence="1">
    <location>
        <begin position="1"/>
        <end position="21"/>
    </location>
</feature>
<evidence type="ECO:0000256" key="1">
    <source>
        <dbReference type="SAM" id="MobiDB-lite"/>
    </source>
</evidence>
<dbReference type="SUPFAM" id="SSF47413">
    <property type="entry name" value="lambda repressor-like DNA-binding domains"/>
    <property type="match status" value="1"/>
</dbReference>
<evidence type="ECO:0000313" key="4">
    <source>
        <dbReference type="Proteomes" id="UP000678513"/>
    </source>
</evidence>
<name>A0ABX7Y3K0_9ACTN</name>
<protein>
    <submittedName>
        <fullName evidence="3">Helix-turn-helix transcriptional regulator</fullName>
    </submittedName>
</protein>
<feature type="compositionally biased region" description="Low complexity" evidence="1">
    <location>
        <begin position="1"/>
        <end position="11"/>
    </location>
</feature>
<dbReference type="InterPro" id="IPR001387">
    <property type="entry name" value="Cro/C1-type_HTH"/>
</dbReference>
<dbReference type="InterPro" id="IPR010982">
    <property type="entry name" value="Lambda_DNA-bd_dom_sf"/>
</dbReference>
<organism evidence="3 4">
    <name type="scientific">Arachnia rubra</name>
    <dbReference type="NCBI Taxonomy" id="1547448"/>
    <lineage>
        <taxon>Bacteria</taxon>
        <taxon>Bacillati</taxon>
        <taxon>Actinomycetota</taxon>
        <taxon>Actinomycetes</taxon>
        <taxon>Propionibacteriales</taxon>
        <taxon>Propionibacteriaceae</taxon>
        <taxon>Arachnia</taxon>
    </lineage>
</organism>
<gene>
    <name evidence="3" type="ORF">J5A65_10815</name>
</gene>
<sequence>METIVPGTLDPAAPPTPDMPDTAGKVTLPRAGKLALSPLISDTLMFQHRVTRKRLGEVLGVTGPAVGRKLRGETGWSLNDLYAAAAYFGVTVSQLLPHRTDETEPGFEPAPVPPAGFEPATHGEQETAVGQPLPTSDDGRGMAKRTSRPWPDTTRNLPPPPGKTLSTAGPPGSLPAGCGQPPSAARGTTSCTSRGVTPTSCRTT</sequence>
<dbReference type="EMBL" id="CP072384">
    <property type="protein sequence ID" value="QUC07422.1"/>
    <property type="molecule type" value="Genomic_DNA"/>
</dbReference>